<sequence>MTTDRPSDMCKTFCVACITDESHDPAPRSAAPAAEAERRAEIADDVTAKTKELLTRRTETLRRRAERAEAEVEQLRVDRAAVLLEAAAAIDATFTGPGNDRYVRYGADLLRRMADEAQQPETAERPLSPYYEHPACGFHWHGRDSMDIPMRDGQPVCPRCELEQLRAHTAAAGKVLTTTSDRLGDAEAEVKRLRAVERLCSGRPGYHTVTVKALLTAMSAAAEAQQAEPAPNELAPMFEGLARLLATSSRDWQLYRVDAWLYAVLVGWDCEQATHDEWCTHGALEETAAMHGWDADTVAKARRYRTAVRAITEGRQS</sequence>
<evidence type="ECO:0000313" key="2">
    <source>
        <dbReference type="Proteomes" id="UP001432251"/>
    </source>
</evidence>
<organism evidence="1 2">
    <name type="scientific">Streptomyces citrinus</name>
    <dbReference type="NCBI Taxonomy" id="3118173"/>
    <lineage>
        <taxon>Bacteria</taxon>
        <taxon>Bacillati</taxon>
        <taxon>Actinomycetota</taxon>
        <taxon>Actinomycetes</taxon>
        <taxon>Kitasatosporales</taxon>
        <taxon>Streptomycetaceae</taxon>
        <taxon>Streptomyces</taxon>
    </lineage>
</organism>
<reference evidence="1" key="1">
    <citation type="journal article" date="2025" name="Int. J. Syst. Evol. Microbiol.">
        <title>Streptomyces citrinus sp. nov., with yellow diffusible pigment.</title>
        <authorList>
            <person name="He Y."/>
            <person name="Yang E."/>
            <person name="Xu J."/>
            <person name="Sun Y."/>
            <person name="Sun L."/>
        </authorList>
    </citation>
    <scope>NUCLEOTIDE SEQUENCE</scope>
    <source>
        <strain evidence="1">Q6</strain>
    </source>
</reference>
<gene>
    <name evidence="1" type="ORF">V2W30_22535</name>
</gene>
<evidence type="ECO:0000313" key="1">
    <source>
        <dbReference type="EMBL" id="WWQ65826.1"/>
    </source>
</evidence>
<dbReference type="EMBL" id="CP146022">
    <property type="protein sequence ID" value="WWQ65826.1"/>
    <property type="molecule type" value="Genomic_DNA"/>
</dbReference>
<dbReference type="Proteomes" id="UP001432251">
    <property type="component" value="Chromosome"/>
</dbReference>
<proteinExistence type="predicted"/>
<protein>
    <submittedName>
        <fullName evidence="1">Uncharacterized protein</fullName>
    </submittedName>
</protein>
<accession>A0ACD5AF28</accession>
<name>A0ACD5AF28_9ACTN</name>
<keyword evidence="2" id="KW-1185">Reference proteome</keyword>